<name>A0A2I0HII6_PUNGR</name>
<gene>
    <name evidence="2" type="ORF">CRG98_048082</name>
</gene>
<sequence length="213" mass="24397">MGRIISAGLGKAGLGRICWAGPAQTKEMGRAREKEDAGEDEDGRRGGFRRPRMAVPAARCRNDGTRGHGRRRRALPRLCRARERRRLARIDWDREEFRFFFCEVFEFSGEGFSEFNRRKLGELRRGNRGVLLRGVSRVRSRGKIGMRGKDFERDSRPPSWVSRESEGEREGDIAAEGTCRGSERWCVGRTCRWWQAVAVGRQPRRVGDGRGTQ</sequence>
<dbReference type="Proteomes" id="UP000233551">
    <property type="component" value="Unassembled WGS sequence"/>
</dbReference>
<dbReference type="EMBL" id="PGOL01008648">
    <property type="protein sequence ID" value="PKI31527.1"/>
    <property type="molecule type" value="Genomic_DNA"/>
</dbReference>
<keyword evidence="3" id="KW-1185">Reference proteome</keyword>
<evidence type="ECO:0000313" key="2">
    <source>
        <dbReference type="EMBL" id="PKI31527.1"/>
    </source>
</evidence>
<feature type="compositionally biased region" description="Basic and acidic residues" evidence="1">
    <location>
        <begin position="163"/>
        <end position="172"/>
    </location>
</feature>
<proteinExistence type="predicted"/>
<feature type="region of interest" description="Disordered" evidence="1">
    <location>
        <begin position="147"/>
        <end position="173"/>
    </location>
</feature>
<feature type="region of interest" description="Disordered" evidence="1">
    <location>
        <begin position="25"/>
        <end position="52"/>
    </location>
</feature>
<feature type="compositionally biased region" description="Basic and acidic residues" evidence="1">
    <location>
        <begin position="147"/>
        <end position="156"/>
    </location>
</feature>
<reference evidence="2 3" key="1">
    <citation type="submission" date="2017-11" db="EMBL/GenBank/DDBJ databases">
        <title>De-novo sequencing of pomegranate (Punica granatum L.) genome.</title>
        <authorList>
            <person name="Akparov Z."/>
            <person name="Amiraslanov A."/>
            <person name="Hajiyeva S."/>
            <person name="Abbasov M."/>
            <person name="Kaur K."/>
            <person name="Hamwieh A."/>
            <person name="Solovyev V."/>
            <person name="Salamov A."/>
            <person name="Braich B."/>
            <person name="Kosarev P."/>
            <person name="Mahmoud A."/>
            <person name="Hajiyev E."/>
            <person name="Babayeva S."/>
            <person name="Izzatullayeva V."/>
            <person name="Mammadov A."/>
            <person name="Mammadov A."/>
            <person name="Sharifova S."/>
            <person name="Ojaghi J."/>
            <person name="Eynullazada K."/>
            <person name="Bayramov B."/>
            <person name="Abdulazimova A."/>
            <person name="Shahmuradov I."/>
        </authorList>
    </citation>
    <scope>NUCLEOTIDE SEQUENCE [LARGE SCALE GENOMIC DNA]</scope>
    <source>
        <strain evidence="3">cv. AG2017</strain>
        <tissue evidence="2">Leaf</tissue>
    </source>
</reference>
<evidence type="ECO:0000313" key="3">
    <source>
        <dbReference type="Proteomes" id="UP000233551"/>
    </source>
</evidence>
<comment type="caution">
    <text evidence="2">The sequence shown here is derived from an EMBL/GenBank/DDBJ whole genome shotgun (WGS) entry which is preliminary data.</text>
</comment>
<dbReference type="AlphaFoldDB" id="A0A2I0HII6"/>
<protein>
    <submittedName>
        <fullName evidence="2">Uncharacterized protein</fullName>
    </submittedName>
</protein>
<accession>A0A2I0HII6</accession>
<evidence type="ECO:0000256" key="1">
    <source>
        <dbReference type="SAM" id="MobiDB-lite"/>
    </source>
</evidence>
<organism evidence="2 3">
    <name type="scientific">Punica granatum</name>
    <name type="common">Pomegranate</name>
    <dbReference type="NCBI Taxonomy" id="22663"/>
    <lineage>
        <taxon>Eukaryota</taxon>
        <taxon>Viridiplantae</taxon>
        <taxon>Streptophyta</taxon>
        <taxon>Embryophyta</taxon>
        <taxon>Tracheophyta</taxon>
        <taxon>Spermatophyta</taxon>
        <taxon>Magnoliopsida</taxon>
        <taxon>eudicotyledons</taxon>
        <taxon>Gunneridae</taxon>
        <taxon>Pentapetalae</taxon>
        <taxon>rosids</taxon>
        <taxon>malvids</taxon>
        <taxon>Myrtales</taxon>
        <taxon>Lythraceae</taxon>
        <taxon>Punica</taxon>
    </lineage>
</organism>